<evidence type="ECO:0000313" key="3">
    <source>
        <dbReference type="EMBL" id="RBT69434.1"/>
    </source>
</evidence>
<evidence type="ECO:0000259" key="2">
    <source>
        <dbReference type="PROSITE" id="PS51898"/>
    </source>
</evidence>
<sequence length="120" mass="14206">MDMLKRWRLRQRKDLLRFGHNSINDHQLVFSSLEKNSFIELATPRKWLHTILKENGIRKITLHGLRHTAATMMLESGLTLKDVSDRLGHASIEITSDLYIHITEKRKRENIDQVMNYLEK</sequence>
<dbReference type="InterPro" id="IPR002104">
    <property type="entry name" value="Integrase_catalytic"/>
</dbReference>
<dbReference type="AlphaFoldDB" id="A0AB37IM08"/>
<gene>
    <name evidence="3" type="ORF">EB03_01104</name>
</gene>
<dbReference type="PROSITE" id="PS51898">
    <property type="entry name" value="TYR_RECOMBINASE"/>
    <property type="match status" value="1"/>
</dbReference>
<dbReference type="GO" id="GO:0003677">
    <property type="term" value="F:DNA binding"/>
    <property type="evidence" value="ECO:0007669"/>
    <property type="project" value="InterPro"/>
</dbReference>
<dbReference type="GO" id="GO:0015074">
    <property type="term" value="P:DNA integration"/>
    <property type="evidence" value="ECO:0007669"/>
    <property type="project" value="InterPro"/>
</dbReference>
<keyword evidence="1" id="KW-0233">DNA recombination</keyword>
<dbReference type="Gene3D" id="1.10.443.10">
    <property type="entry name" value="Intergrase catalytic core"/>
    <property type="match status" value="1"/>
</dbReference>
<protein>
    <recommendedName>
        <fullName evidence="2">Tyr recombinase domain-containing protein</fullName>
    </recommendedName>
</protein>
<organism evidence="3 4">
    <name type="scientific">Enterococcus hirae</name>
    <dbReference type="NCBI Taxonomy" id="1354"/>
    <lineage>
        <taxon>Bacteria</taxon>
        <taxon>Bacillati</taxon>
        <taxon>Bacillota</taxon>
        <taxon>Bacilli</taxon>
        <taxon>Lactobacillales</taxon>
        <taxon>Enterococcaceae</taxon>
        <taxon>Enterococcus</taxon>
    </lineage>
</organism>
<comment type="caution">
    <text evidence="3">The sequence shown here is derived from an EMBL/GenBank/DDBJ whole genome shotgun (WGS) entry which is preliminary data.</text>
</comment>
<dbReference type="GO" id="GO:0006310">
    <property type="term" value="P:DNA recombination"/>
    <property type="evidence" value="ECO:0007669"/>
    <property type="project" value="UniProtKB-KW"/>
</dbReference>
<accession>A0AB37IM08</accession>
<reference evidence="3 4" key="1">
    <citation type="submission" date="2015-06" db="EMBL/GenBank/DDBJ databases">
        <title>The Genome Sequence of Enterococcus hirae 88EA1.</title>
        <authorList>
            <consortium name="The Broad Institute Genomics Platform"/>
            <consortium name="The Broad Institute Genome Sequencing Center for Infectious Disease"/>
            <person name="Earl A.M."/>
            <person name="Van Tyne D."/>
            <person name="Lebreton F."/>
            <person name="Saavedra J.T."/>
            <person name="Gilmore M.S."/>
            <person name="Manson McGuire A."/>
            <person name="Clock S."/>
            <person name="Crupain M."/>
            <person name="Rangan U."/>
            <person name="Young S."/>
            <person name="Abouelleil A."/>
            <person name="Cao P."/>
            <person name="Chapman S.B."/>
            <person name="Griggs A."/>
            <person name="Priest M."/>
            <person name="Shea T."/>
            <person name="Wortman J."/>
            <person name="Nusbaum C."/>
            <person name="Birren B."/>
        </authorList>
    </citation>
    <scope>NUCLEOTIDE SEQUENCE [LARGE SCALE GENOMIC DNA]</scope>
    <source>
        <strain evidence="3 4">88EA1</strain>
    </source>
</reference>
<evidence type="ECO:0000256" key="1">
    <source>
        <dbReference type="ARBA" id="ARBA00023172"/>
    </source>
</evidence>
<dbReference type="InterPro" id="IPR013762">
    <property type="entry name" value="Integrase-like_cat_sf"/>
</dbReference>
<dbReference type="Proteomes" id="UP000253498">
    <property type="component" value="Unassembled WGS sequence"/>
</dbReference>
<name>A0AB37IM08_ENTHR</name>
<dbReference type="Pfam" id="PF00589">
    <property type="entry name" value="Phage_integrase"/>
    <property type="match status" value="1"/>
</dbReference>
<feature type="domain" description="Tyr recombinase" evidence="2">
    <location>
        <begin position="1"/>
        <end position="112"/>
    </location>
</feature>
<dbReference type="InterPro" id="IPR011010">
    <property type="entry name" value="DNA_brk_join_enz"/>
</dbReference>
<proteinExistence type="predicted"/>
<evidence type="ECO:0000313" key="4">
    <source>
        <dbReference type="Proteomes" id="UP000253498"/>
    </source>
</evidence>
<dbReference type="EMBL" id="LESJ01000004">
    <property type="protein sequence ID" value="RBT69434.1"/>
    <property type="molecule type" value="Genomic_DNA"/>
</dbReference>
<dbReference type="SUPFAM" id="SSF56349">
    <property type="entry name" value="DNA breaking-rejoining enzymes"/>
    <property type="match status" value="1"/>
</dbReference>